<dbReference type="EMBL" id="JBBNAG010000006">
    <property type="protein sequence ID" value="KAK9126922.1"/>
    <property type="molecule type" value="Genomic_DNA"/>
</dbReference>
<keyword evidence="1" id="KW-0812">Transmembrane</keyword>
<evidence type="ECO:0000256" key="1">
    <source>
        <dbReference type="SAM" id="Phobius"/>
    </source>
</evidence>
<keyword evidence="1" id="KW-1133">Transmembrane helix</keyword>
<dbReference type="PANTHER" id="PTHR34658:SF2">
    <property type="entry name" value="OS01G0151800 PROTEIN"/>
    <property type="match status" value="1"/>
</dbReference>
<comment type="caution">
    <text evidence="2">The sequence shown here is derived from an EMBL/GenBank/DDBJ whole genome shotgun (WGS) entry which is preliminary data.</text>
</comment>
<organism evidence="2 3">
    <name type="scientific">Stephania cephalantha</name>
    <dbReference type="NCBI Taxonomy" id="152367"/>
    <lineage>
        <taxon>Eukaryota</taxon>
        <taxon>Viridiplantae</taxon>
        <taxon>Streptophyta</taxon>
        <taxon>Embryophyta</taxon>
        <taxon>Tracheophyta</taxon>
        <taxon>Spermatophyta</taxon>
        <taxon>Magnoliopsida</taxon>
        <taxon>Ranunculales</taxon>
        <taxon>Menispermaceae</taxon>
        <taxon>Menispermoideae</taxon>
        <taxon>Cissampelideae</taxon>
        <taxon>Stephania</taxon>
    </lineage>
</organism>
<sequence length="126" mass="13801">MTLTSLKSILRHVTVRHPLIFYSLTWTLLLTITVAIASFSPEVAFVSAISPSSSFSRACDAKNGFVRVPVDVPGEVVCMPAQMFKNSNIDLLVPPIFAAAVVAGSALVVRAMSLCYDHDEEYYIEY</sequence>
<protein>
    <submittedName>
        <fullName evidence="2">Uncharacterized protein</fullName>
    </submittedName>
</protein>
<dbReference type="Proteomes" id="UP001419268">
    <property type="component" value="Unassembled WGS sequence"/>
</dbReference>
<dbReference type="PANTHER" id="PTHR34658">
    <property type="entry name" value="OS01G0151800 PROTEIN"/>
    <property type="match status" value="1"/>
</dbReference>
<evidence type="ECO:0000313" key="2">
    <source>
        <dbReference type="EMBL" id="KAK9126922.1"/>
    </source>
</evidence>
<evidence type="ECO:0000313" key="3">
    <source>
        <dbReference type="Proteomes" id="UP001419268"/>
    </source>
</evidence>
<proteinExistence type="predicted"/>
<keyword evidence="1" id="KW-0472">Membrane</keyword>
<gene>
    <name evidence="2" type="ORF">Scep_015768</name>
</gene>
<dbReference type="AlphaFoldDB" id="A0AAP0P0Q0"/>
<accession>A0AAP0P0Q0</accession>
<reference evidence="2 3" key="1">
    <citation type="submission" date="2024-01" db="EMBL/GenBank/DDBJ databases">
        <title>Genome assemblies of Stephania.</title>
        <authorList>
            <person name="Yang L."/>
        </authorList>
    </citation>
    <scope>NUCLEOTIDE SEQUENCE [LARGE SCALE GENOMIC DNA]</scope>
    <source>
        <strain evidence="2">JXDWG</strain>
        <tissue evidence="2">Leaf</tissue>
    </source>
</reference>
<feature type="transmembrane region" description="Helical" evidence="1">
    <location>
        <begin position="91"/>
        <end position="109"/>
    </location>
</feature>
<name>A0AAP0P0Q0_9MAGN</name>
<keyword evidence="3" id="KW-1185">Reference proteome</keyword>
<feature type="transmembrane region" description="Helical" evidence="1">
    <location>
        <begin position="20"/>
        <end position="39"/>
    </location>
</feature>